<comment type="caution">
    <text evidence="15">The sequence shown here is derived from an EMBL/GenBank/DDBJ whole genome shotgun (WGS) entry which is preliminary data.</text>
</comment>
<dbReference type="GO" id="GO:0005506">
    <property type="term" value="F:iron ion binding"/>
    <property type="evidence" value="ECO:0007669"/>
    <property type="project" value="InterPro"/>
</dbReference>
<proteinExistence type="inferred from homology"/>
<dbReference type="InterPro" id="IPR017972">
    <property type="entry name" value="Cyt_P450_CS"/>
</dbReference>
<dbReference type="Pfam" id="PF00067">
    <property type="entry name" value="p450"/>
    <property type="match status" value="1"/>
</dbReference>
<dbReference type="GO" id="GO:0006082">
    <property type="term" value="P:organic acid metabolic process"/>
    <property type="evidence" value="ECO:0007669"/>
    <property type="project" value="TreeGrafter"/>
</dbReference>
<evidence type="ECO:0000256" key="5">
    <source>
        <dbReference type="ARBA" id="ARBA00010617"/>
    </source>
</evidence>
<dbReference type="InterPro" id="IPR050182">
    <property type="entry name" value="Cytochrome_P450_fam2"/>
</dbReference>
<evidence type="ECO:0000256" key="2">
    <source>
        <dbReference type="ARBA" id="ARBA00003690"/>
    </source>
</evidence>
<organism evidence="15 16">
    <name type="scientific">Allacma fusca</name>
    <dbReference type="NCBI Taxonomy" id="39272"/>
    <lineage>
        <taxon>Eukaryota</taxon>
        <taxon>Metazoa</taxon>
        <taxon>Ecdysozoa</taxon>
        <taxon>Arthropoda</taxon>
        <taxon>Hexapoda</taxon>
        <taxon>Collembola</taxon>
        <taxon>Symphypleona</taxon>
        <taxon>Sminthuridae</taxon>
        <taxon>Allacma</taxon>
    </lineage>
</organism>
<keyword evidence="9" id="KW-0492">Microsome</keyword>
<keyword evidence="6 14" id="KW-0349">Heme</keyword>
<evidence type="ECO:0000256" key="14">
    <source>
        <dbReference type="RuleBase" id="RU000461"/>
    </source>
</evidence>
<dbReference type="PROSITE" id="PS00086">
    <property type="entry name" value="CYTOCHROME_P450"/>
    <property type="match status" value="1"/>
</dbReference>
<evidence type="ECO:0000256" key="4">
    <source>
        <dbReference type="ARBA" id="ARBA00004406"/>
    </source>
</evidence>
<keyword evidence="7 14" id="KW-0479">Metal-binding</keyword>
<dbReference type="FunFam" id="1.10.630.10:FF:000238">
    <property type="entry name" value="Cytochrome P450 2A6"/>
    <property type="match status" value="1"/>
</dbReference>
<evidence type="ECO:0000256" key="12">
    <source>
        <dbReference type="ARBA" id="ARBA00023033"/>
    </source>
</evidence>
<dbReference type="GO" id="GO:0016712">
    <property type="term" value="F:oxidoreductase activity, acting on paired donors, with incorporation or reduction of molecular oxygen, reduced flavin or flavoprotein as one donor, and incorporation of one atom of oxygen"/>
    <property type="evidence" value="ECO:0007669"/>
    <property type="project" value="TreeGrafter"/>
</dbReference>
<name>A0A8J2KGR1_9HEXA</name>
<sequence>MVSFLLALLGLAAALVYYFLCNGGSDSKGKYPPAPRLALPFIGHLHLLGAKPHVTFLRWSQKHGKIFSAQLGQYKVLVINGHKEIQLVLNDSRITGRPQFPLLETLTNGPNGIQNNRTESWNDLRRFTLHNLKGLGIGRGLQSLNIQSEIAHLQGNLSKARGPVDIKTAVLEAMGSSVWEIVAGQRLEDEFVLRTLRNIGRCVNKIGVATYFPHWSTPLLVPVWKELALLSGHLAEFQHKQIEDHVKSLDPEHPRDFIDLFIMDSTLRKQDLVSVMNEFLIGGCLPTAWTLAWAILYLSVNPDVQDGLQEEIDSVLGSTQPTMEARPKMPLAIAVLMETLRKSSFFPLGVFHSTTEDMTLFDFQIPKDTIICANLYSAHHDVEVWTDPDNFRPSRFIAPDGNGGKKLLRNEASIPFSTGKRSCVGELMAKELLFLYLTSLFQKFTFRLSNEAEITRDIESRGGFLSLPPDFNVVVTER</sequence>
<evidence type="ECO:0000256" key="13">
    <source>
        <dbReference type="ARBA" id="ARBA00023136"/>
    </source>
</evidence>
<dbReference type="GO" id="GO:0006805">
    <property type="term" value="P:xenobiotic metabolic process"/>
    <property type="evidence" value="ECO:0007669"/>
    <property type="project" value="TreeGrafter"/>
</dbReference>
<evidence type="ECO:0000256" key="3">
    <source>
        <dbReference type="ARBA" id="ARBA00004174"/>
    </source>
</evidence>
<comment type="subcellular location">
    <subcellularLocation>
        <location evidence="4">Endoplasmic reticulum membrane</location>
        <topology evidence="4">Peripheral membrane protein</topology>
    </subcellularLocation>
    <subcellularLocation>
        <location evidence="3">Microsome membrane</location>
        <topology evidence="3">Peripheral membrane protein</topology>
    </subcellularLocation>
</comment>
<evidence type="ECO:0008006" key="17">
    <source>
        <dbReference type="Google" id="ProtNLM"/>
    </source>
</evidence>
<evidence type="ECO:0000256" key="8">
    <source>
        <dbReference type="ARBA" id="ARBA00022824"/>
    </source>
</evidence>
<evidence type="ECO:0000256" key="11">
    <source>
        <dbReference type="ARBA" id="ARBA00023004"/>
    </source>
</evidence>
<protein>
    <recommendedName>
        <fullName evidence="17">Cytochrome P450</fullName>
    </recommendedName>
</protein>
<dbReference type="GO" id="GO:0020037">
    <property type="term" value="F:heme binding"/>
    <property type="evidence" value="ECO:0007669"/>
    <property type="project" value="InterPro"/>
</dbReference>
<dbReference type="AlphaFoldDB" id="A0A8J2KGR1"/>
<evidence type="ECO:0000256" key="6">
    <source>
        <dbReference type="ARBA" id="ARBA00022617"/>
    </source>
</evidence>
<comment type="function">
    <text evidence="2">May be involved in the metabolism of insect hormones and in the breakdown of synthetic insecticides.</text>
</comment>
<reference evidence="15" key="1">
    <citation type="submission" date="2021-06" db="EMBL/GenBank/DDBJ databases">
        <authorList>
            <person name="Hodson N. C."/>
            <person name="Mongue J. A."/>
            <person name="Jaron S. K."/>
        </authorList>
    </citation>
    <scope>NUCLEOTIDE SEQUENCE</scope>
</reference>
<dbReference type="OrthoDB" id="1055148at2759"/>
<evidence type="ECO:0000256" key="7">
    <source>
        <dbReference type="ARBA" id="ARBA00022723"/>
    </source>
</evidence>
<dbReference type="PANTHER" id="PTHR24300:SF375">
    <property type="entry name" value="CYTOCHROME P450 FAMILY"/>
    <property type="match status" value="1"/>
</dbReference>
<comment type="cofactor">
    <cofactor evidence="1">
        <name>heme</name>
        <dbReference type="ChEBI" id="CHEBI:30413"/>
    </cofactor>
</comment>
<accession>A0A8J2KGR1</accession>
<keyword evidence="8" id="KW-0256">Endoplasmic reticulum</keyword>
<keyword evidence="10 14" id="KW-0560">Oxidoreductase</keyword>
<evidence type="ECO:0000313" key="16">
    <source>
        <dbReference type="Proteomes" id="UP000708208"/>
    </source>
</evidence>
<dbReference type="InterPro" id="IPR001128">
    <property type="entry name" value="Cyt_P450"/>
</dbReference>
<dbReference type="GO" id="GO:0005789">
    <property type="term" value="C:endoplasmic reticulum membrane"/>
    <property type="evidence" value="ECO:0007669"/>
    <property type="project" value="UniProtKB-SubCell"/>
</dbReference>
<evidence type="ECO:0000256" key="9">
    <source>
        <dbReference type="ARBA" id="ARBA00022848"/>
    </source>
</evidence>
<keyword evidence="12 14" id="KW-0503">Monooxygenase</keyword>
<evidence type="ECO:0000256" key="10">
    <source>
        <dbReference type="ARBA" id="ARBA00023002"/>
    </source>
</evidence>
<keyword evidence="16" id="KW-1185">Reference proteome</keyword>
<keyword evidence="13" id="KW-0472">Membrane</keyword>
<evidence type="ECO:0000313" key="15">
    <source>
        <dbReference type="EMBL" id="CAG7725980.1"/>
    </source>
</evidence>
<comment type="similarity">
    <text evidence="5 14">Belongs to the cytochrome P450 family.</text>
</comment>
<gene>
    <name evidence="15" type="ORF">AFUS01_LOCUS14916</name>
</gene>
<dbReference type="Proteomes" id="UP000708208">
    <property type="component" value="Unassembled WGS sequence"/>
</dbReference>
<dbReference type="EMBL" id="CAJVCH010129249">
    <property type="protein sequence ID" value="CAG7725980.1"/>
    <property type="molecule type" value="Genomic_DNA"/>
</dbReference>
<keyword evidence="11 14" id="KW-0408">Iron</keyword>
<evidence type="ECO:0000256" key="1">
    <source>
        <dbReference type="ARBA" id="ARBA00001971"/>
    </source>
</evidence>
<dbReference type="PANTHER" id="PTHR24300">
    <property type="entry name" value="CYTOCHROME P450 508A4-RELATED"/>
    <property type="match status" value="1"/>
</dbReference>